<dbReference type="Gene3D" id="1.10.540.10">
    <property type="entry name" value="Acyl-CoA dehydrogenase/oxidase, N-terminal domain"/>
    <property type="match status" value="1"/>
</dbReference>
<dbReference type="Gene3D" id="2.40.110.10">
    <property type="entry name" value="Butyryl-CoA Dehydrogenase, subunit A, domain 2"/>
    <property type="match status" value="1"/>
</dbReference>
<evidence type="ECO:0000256" key="3">
    <source>
        <dbReference type="ARBA" id="ARBA00022630"/>
    </source>
</evidence>
<dbReference type="Pfam" id="PF02770">
    <property type="entry name" value="Acyl-CoA_dh_M"/>
    <property type="match status" value="1"/>
</dbReference>
<dbReference type="PANTHER" id="PTHR43292:SF4">
    <property type="entry name" value="ACYL-COA DEHYDROGENASE FADE34"/>
    <property type="match status" value="1"/>
</dbReference>
<evidence type="ECO:0000259" key="8">
    <source>
        <dbReference type="Pfam" id="PF02770"/>
    </source>
</evidence>
<evidence type="ECO:0000259" key="7">
    <source>
        <dbReference type="Pfam" id="PF00441"/>
    </source>
</evidence>
<dbReference type="InterPro" id="IPR009100">
    <property type="entry name" value="AcylCoA_DH/oxidase_NM_dom_sf"/>
</dbReference>
<organism evidence="10 11">
    <name type="scientific">Sphingorhabdus pulchriflava</name>
    <dbReference type="NCBI Taxonomy" id="2292257"/>
    <lineage>
        <taxon>Bacteria</taxon>
        <taxon>Pseudomonadati</taxon>
        <taxon>Pseudomonadota</taxon>
        <taxon>Alphaproteobacteria</taxon>
        <taxon>Sphingomonadales</taxon>
        <taxon>Sphingomonadaceae</taxon>
        <taxon>Sphingorhabdus</taxon>
    </lineage>
</organism>
<dbReference type="SUPFAM" id="SSF56645">
    <property type="entry name" value="Acyl-CoA dehydrogenase NM domain-like"/>
    <property type="match status" value="1"/>
</dbReference>
<dbReference type="InterPro" id="IPR009075">
    <property type="entry name" value="AcylCo_DH/oxidase_C"/>
</dbReference>
<reference evidence="11" key="1">
    <citation type="submission" date="2018-08" db="EMBL/GenBank/DDBJ databases">
        <authorList>
            <person name="Kim S.-J."/>
            <person name="Jung G.-Y."/>
        </authorList>
    </citation>
    <scope>NUCLEOTIDE SEQUENCE [LARGE SCALE GENOMIC DNA]</scope>
    <source>
        <strain evidence="11">GY_G</strain>
    </source>
</reference>
<dbReference type="InterPro" id="IPR037069">
    <property type="entry name" value="AcylCoA_DH/ox_N_sf"/>
</dbReference>
<comment type="cofactor">
    <cofactor evidence="1 6">
        <name>FAD</name>
        <dbReference type="ChEBI" id="CHEBI:57692"/>
    </cofactor>
</comment>
<keyword evidence="5 6" id="KW-0560">Oxidoreductase</keyword>
<dbReference type="EMBL" id="QRGP01000001">
    <property type="protein sequence ID" value="RDV07463.1"/>
    <property type="molecule type" value="Genomic_DNA"/>
</dbReference>
<dbReference type="SUPFAM" id="SSF47203">
    <property type="entry name" value="Acyl-CoA dehydrogenase C-terminal domain-like"/>
    <property type="match status" value="1"/>
</dbReference>
<evidence type="ECO:0000256" key="6">
    <source>
        <dbReference type="RuleBase" id="RU362125"/>
    </source>
</evidence>
<comment type="caution">
    <text evidence="10">The sequence shown here is derived from an EMBL/GenBank/DDBJ whole genome shotgun (WGS) entry which is preliminary data.</text>
</comment>
<evidence type="ECO:0000313" key="10">
    <source>
        <dbReference type="EMBL" id="RDV07463.1"/>
    </source>
</evidence>
<dbReference type="InterPro" id="IPR006091">
    <property type="entry name" value="Acyl-CoA_Oxase/DH_mid-dom"/>
</dbReference>
<dbReference type="PANTHER" id="PTHR43292">
    <property type="entry name" value="ACYL-COA DEHYDROGENASE"/>
    <property type="match status" value="1"/>
</dbReference>
<dbReference type="RefSeq" id="WP_115549009.1">
    <property type="nucleotide sequence ID" value="NZ_QRGP01000001.1"/>
</dbReference>
<dbReference type="OrthoDB" id="9780544at2"/>
<dbReference type="Pfam" id="PF02771">
    <property type="entry name" value="Acyl-CoA_dh_N"/>
    <property type="match status" value="1"/>
</dbReference>
<dbReference type="FunFam" id="2.40.110.10:FF:000011">
    <property type="entry name" value="Acyl-CoA dehydrogenase FadE34"/>
    <property type="match status" value="1"/>
</dbReference>
<dbReference type="Proteomes" id="UP000263833">
    <property type="component" value="Unassembled WGS sequence"/>
</dbReference>
<dbReference type="Gene3D" id="1.20.140.10">
    <property type="entry name" value="Butyryl-CoA Dehydrogenase, subunit A, domain 3"/>
    <property type="match status" value="1"/>
</dbReference>
<evidence type="ECO:0000256" key="1">
    <source>
        <dbReference type="ARBA" id="ARBA00001974"/>
    </source>
</evidence>
<proteinExistence type="inferred from homology"/>
<protein>
    <submittedName>
        <fullName evidence="10">Acyl-CoA dehydrogenase</fullName>
    </submittedName>
</protein>
<name>A0A371BJA3_9SPHN</name>
<dbReference type="InterPro" id="IPR046373">
    <property type="entry name" value="Acyl-CoA_Oxase/DH_mid-dom_sf"/>
</dbReference>
<feature type="domain" description="Acyl-CoA dehydrogenase/oxidase C-terminal" evidence="7">
    <location>
        <begin position="243"/>
        <end position="398"/>
    </location>
</feature>
<dbReference type="InterPro" id="IPR013786">
    <property type="entry name" value="AcylCoA_DH/ox_N"/>
</dbReference>
<keyword evidence="3 6" id="KW-0285">Flavoprotein</keyword>
<evidence type="ECO:0000256" key="2">
    <source>
        <dbReference type="ARBA" id="ARBA00009347"/>
    </source>
</evidence>
<dbReference type="GO" id="GO:0005886">
    <property type="term" value="C:plasma membrane"/>
    <property type="evidence" value="ECO:0007669"/>
    <property type="project" value="TreeGrafter"/>
</dbReference>
<feature type="domain" description="Acyl-CoA oxidase/dehydrogenase middle" evidence="8">
    <location>
        <begin position="128"/>
        <end position="230"/>
    </location>
</feature>
<dbReference type="InterPro" id="IPR036250">
    <property type="entry name" value="AcylCo_DH-like_C"/>
</dbReference>
<dbReference type="GO" id="GO:0050660">
    <property type="term" value="F:flavin adenine dinucleotide binding"/>
    <property type="evidence" value="ECO:0007669"/>
    <property type="project" value="InterPro"/>
</dbReference>
<dbReference type="Pfam" id="PF00441">
    <property type="entry name" value="Acyl-CoA_dh_1"/>
    <property type="match status" value="1"/>
</dbReference>
<dbReference type="AlphaFoldDB" id="A0A371BJA3"/>
<evidence type="ECO:0000259" key="9">
    <source>
        <dbReference type="Pfam" id="PF02771"/>
    </source>
</evidence>
<sequence length="419" mass="45217">MDFNDTPEEAEYRAKVRAWLEENAPRGVKGASLGDEDESQMDACKAWQAKKAAAGYAQIRWPKEWGGGGGTTIQSVIFAQEESRMGVQLGGPFAIGLGMCIPTVMATADDETKKRFVGPAVRGETIWCQLFSEPAGGSDVAAIRTRAIKDESSVDANGDFDWVVNGQKIWTSGAHYADYGIVLVRTDPDAVKHKGLTMFWIDMKSPGVQCKTIHQMSGARGFNEVFFTDVRIKDSQRLGALHDGWNVSIITLMNERASVGGGGGARGGGAIKALQVAQKIRDENGDPLSNNSTVREKIAEHYVRAEGLRFTGMRSLTALSQGKTPGPEQSVSKLVQAAAMQDLAEFMVDLQDQAGIIRDPSLAVENADFQEMFLGSPGGRIAGGTDEILRNIIAERVLGLPGEIRVDKGIPFKDLPTGR</sequence>
<keyword evidence="11" id="KW-1185">Reference proteome</keyword>
<dbReference type="GO" id="GO:0016627">
    <property type="term" value="F:oxidoreductase activity, acting on the CH-CH group of donors"/>
    <property type="evidence" value="ECO:0007669"/>
    <property type="project" value="InterPro"/>
</dbReference>
<gene>
    <name evidence="10" type="ORF">DXH95_09000</name>
</gene>
<evidence type="ECO:0000256" key="5">
    <source>
        <dbReference type="ARBA" id="ARBA00023002"/>
    </source>
</evidence>
<accession>A0A371BJA3</accession>
<feature type="domain" description="Acyl-CoA dehydrogenase/oxidase N-terminal" evidence="9">
    <location>
        <begin position="6"/>
        <end position="124"/>
    </location>
</feature>
<comment type="similarity">
    <text evidence="2 6">Belongs to the acyl-CoA dehydrogenase family.</text>
</comment>
<evidence type="ECO:0000256" key="4">
    <source>
        <dbReference type="ARBA" id="ARBA00022827"/>
    </source>
</evidence>
<keyword evidence="4 6" id="KW-0274">FAD</keyword>
<dbReference type="InterPro" id="IPR052161">
    <property type="entry name" value="Mycobact_Acyl-CoA_DH"/>
</dbReference>
<evidence type="ECO:0000313" key="11">
    <source>
        <dbReference type="Proteomes" id="UP000263833"/>
    </source>
</evidence>